<dbReference type="AlphaFoldDB" id="A0A0A9FVJ4"/>
<feature type="transmembrane region" description="Helical" evidence="1">
    <location>
        <begin position="12"/>
        <end position="29"/>
    </location>
</feature>
<keyword evidence="1" id="KW-0472">Membrane</keyword>
<name>A0A0A9FVJ4_ARUDO</name>
<accession>A0A0A9FVJ4</accession>
<keyword evidence="1" id="KW-1133">Transmembrane helix</keyword>
<reference evidence="2" key="2">
    <citation type="journal article" date="2015" name="Data Brief">
        <title>Shoot transcriptome of the giant reed, Arundo donax.</title>
        <authorList>
            <person name="Barrero R.A."/>
            <person name="Guerrero F.D."/>
            <person name="Moolhuijzen P."/>
            <person name="Goolsby J.A."/>
            <person name="Tidwell J."/>
            <person name="Bellgard S.E."/>
            <person name="Bellgard M.I."/>
        </authorList>
    </citation>
    <scope>NUCLEOTIDE SEQUENCE</scope>
    <source>
        <tissue evidence="2">Shoot tissue taken approximately 20 cm above the soil surface</tissue>
    </source>
</reference>
<dbReference type="EMBL" id="GBRH01181036">
    <property type="protein sequence ID" value="JAE16860.1"/>
    <property type="molecule type" value="Transcribed_RNA"/>
</dbReference>
<protein>
    <submittedName>
        <fullName evidence="2">Uncharacterized protein</fullName>
    </submittedName>
</protein>
<sequence>MIYSTNCNQGKVLRLFITLSVCALRFSFIL</sequence>
<proteinExistence type="predicted"/>
<keyword evidence="1" id="KW-0812">Transmembrane</keyword>
<organism evidence="2">
    <name type="scientific">Arundo donax</name>
    <name type="common">Giant reed</name>
    <name type="synonym">Donax arundinaceus</name>
    <dbReference type="NCBI Taxonomy" id="35708"/>
    <lineage>
        <taxon>Eukaryota</taxon>
        <taxon>Viridiplantae</taxon>
        <taxon>Streptophyta</taxon>
        <taxon>Embryophyta</taxon>
        <taxon>Tracheophyta</taxon>
        <taxon>Spermatophyta</taxon>
        <taxon>Magnoliopsida</taxon>
        <taxon>Liliopsida</taxon>
        <taxon>Poales</taxon>
        <taxon>Poaceae</taxon>
        <taxon>PACMAD clade</taxon>
        <taxon>Arundinoideae</taxon>
        <taxon>Arundineae</taxon>
        <taxon>Arundo</taxon>
    </lineage>
</organism>
<evidence type="ECO:0000256" key="1">
    <source>
        <dbReference type="SAM" id="Phobius"/>
    </source>
</evidence>
<reference evidence="2" key="1">
    <citation type="submission" date="2014-09" db="EMBL/GenBank/DDBJ databases">
        <authorList>
            <person name="Magalhaes I.L.F."/>
            <person name="Oliveira U."/>
            <person name="Santos F.R."/>
            <person name="Vidigal T.H.D.A."/>
            <person name="Brescovit A.D."/>
            <person name="Santos A.J."/>
        </authorList>
    </citation>
    <scope>NUCLEOTIDE SEQUENCE</scope>
    <source>
        <tissue evidence="2">Shoot tissue taken approximately 20 cm above the soil surface</tissue>
    </source>
</reference>
<evidence type="ECO:0000313" key="2">
    <source>
        <dbReference type="EMBL" id="JAE16860.1"/>
    </source>
</evidence>